<evidence type="ECO:0000313" key="4">
    <source>
        <dbReference type="Proteomes" id="UP001157006"/>
    </source>
</evidence>
<dbReference type="Gene3D" id="3.40.50.1820">
    <property type="entry name" value="alpha/beta hydrolase"/>
    <property type="match status" value="1"/>
</dbReference>
<dbReference type="Pfam" id="PF07859">
    <property type="entry name" value="Abhydrolase_3"/>
    <property type="match status" value="1"/>
</dbReference>
<keyword evidence="4" id="KW-1185">Reference proteome</keyword>
<evidence type="ECO:0000256" key="1">
    <source>
        <dbReference type="ARBA" id="ARBA00010515"/>
    </source>
</evidence>
<evidence type="ECO:0000259" key="2">
    <source>
        <dbReference type="Pfam" id="PF07859"/>
    </source>
</evidence>
<dbReference type="PANTHER" id="PTHR23024">
    <property type="entry name" value="ARYLACETAMIDE DEACETYLASE"/>
    <property type="match status" value="1"/>
</dbReference>
<comment type="similarity">
    <text evidence="1">Belongs to the 'GDXG' lipolytic enzyme family.</text>
</comment>
<dbReference type="InterPro" id="IPR013094">
    <property type="entry name" value="AB_hydrolase_3"/>
</dbReference>
<dbReference type="GO" id="GO:0052689">
    <property type="term" value="F:carboxylic ester hydrolase activity"/>
    <property type="evidence" value="ECO:0007669"/>
    <property type="project" value="TreeGrafter"/>
</dbReference>
<evidence type="ECO:0000313" key="3">
    <source>
        <dbReference type="EMBL" id="CAI8587254.1"/>
    </source>
</evidence>
<organism evidence="3 4">
    <name type="scientific">Vicia faba</name>
    <name type="common">Broad bean</name>
    <name type="synonym">Faba vulgaris</name>
    <dbReference type="NCBI Taxonomy" id="3906"/>
    <lineage>
        <taxon>Eukaryota</taxon>
        <taxon>Viridiplantae</taxon>
        <taxon>Streptophyta</taxon>
        <taxon>Embryophyta</taxon>
        <taxon>Tracheophyta</taxon>
        <taxon>Spermatophyta</taxon>
        <taxon>Magnoliopsida</taxon>
        <taxon>eudicotyledons</taxon>
        <taxon>Gunneridae</taxon>
        <taxon>Pentapetalae</taxon>
        <taxon>rosids</taxon>
        <taxon>fabids</taxon>
        <taxon>Fabales</taxon>
        <taxon>Fabaceae</taxon>
        <taxon>Papilionoideae</taxon>
        <taxon>50 kb inversion clade</taxon>
        <taxon>NPAAA clade</taxon>
        <taxon>Hologalegina</taxon>
        <taxon>IRL clade</taxon>
        <taxon>Fabeae</taxon>
        <taxon>Vicia</taxon>
    </lineage>
</organism>
<dbReference type="PANTHER" id="PTHR23024:SF368">
    <property type="entry name" value="2-HYDROXYISOFLAVANONE DEHYDRATASE"/>
    <property type="match status" value="1"/>
</dbReference>
<dbReference type="EMBL" id="OX451736">
    <property type="protein sequence ID" value="CAI8587254.1"/>
    <property type="molecule type" value="Genomic_DNA"/>
</dbReference>
<feature type="domain" description="Alpha/beta hydrolase fold-3" evidence="2">
    <location>
        <begin position="35"/>
        <end position="149"/>
    </location>
</feature>
<proteinExistence type="inferred from homology"/>
<dbReference type="Proteomes" id="UP001157006">
    <property type="component" value="Chromosome 1L"/>
</dbReference>
<reference evidence="3 4" key="1">
    <citation type="submission" date="2023-01" db="EMBL/GenBank/DDBJ databases">
        <authorList>
            <person name="Kreplak J."/>
        </authorList>
    </citation>
    <scope>NUCLEOTIDE SEQUENCE [LARGE SCALE GENOMIC DNA]</scope>
</reference>
<protein>
    <recommendedName>
        <fullName evidence="2">Alpha/beta hydrolase fold-3 domain-containing protein</fullName>
    </recommendedName>
</protein>
<sequence length="169" mass="19198">MNTRFYAKIENIKFNLIIITVGLSVSNRLFSFLSHCCLNLFVSESNIIVVTVDFRLLPLHPLPAAYEDGWTSLQWIASHTSNDTYNNNFERESWLLDYGDFDKVYVGDVNCANIAHDLAMRAESETLPNNLKILGALLCCPFFWASTPIGSEPVEEHESSLAMKVWNFV</sequence>
<gene>
    <name evidence="3" type="ORF">VFH_I290840</name>
</gene>
<accession>A0AAV0YPA1</accession>
<dbReference type="AlphaFoldDB" id="A0AAV0YPA1"/>
<dbReference type="InterPro" id="IPR029058">
    <property type="entry name" value="AB_hydrolase_fold"/>
</dbReference>
<dbReference type="SUPFAM" id="SSF53474">
    <property type="entry name" value="alpha/beta-Hydrolases"/>
    <property type="match status" value="1"/>
</dbReference>
<dbReference type="InterPro" id="IPR050466">
    <property type="entry name" value="Carboxylest/Gibb_receptor"/>
</dbReference>
<name>A0AAV0YPA1_VICFA</name>